<protein>
    <submittedName>
        <fullName evidence="2">Uncharacterized membrane protein</fullName>
    </submittedName>
</protein>
<keyword evidence="1" id="KW-1133">Transmembrane helix</keyword>
<accession>A0A1I6GN11</accession>
<dbReference type="OrthoDB" id="7062615at2"/>
<feature type="transmembrane region" description="Helical" evidence="1">
    <location>
        <begin position="27"/>
        <end position="46"/>
    </location>
</feature>
<dbReference type="EMBL" id="FOYV01000001">
    <property type="protein sequence ID" value="SFR43558.1"/>
    <property type="molecule type" value="Genomic_DNA"/>
</dbReference>
<dbReference type="RefSeq" id="WP_091987141.1">
    <property type="nucleotide sequence ID" value="NZ_FOYV01000001.1"/>
</dbReference>
<dbReference type="Pfam" id="PF10003">
    <property type="entry name" value="DUF2244"/>
    <property type="match status" value="1"/>
</dbReference>
<evidence type="ECO:0000256" key="1">
    <source>
        <dbReference type="SAM" id="Phobius"/>
    </source>
</evidence>
<name>A0A1I6GN11_9GAMM</name>
<proteinExistence type="predicted"/>
<keyword evidence="1" id="KW-0812">Transmembrane</keyword>
<dbReference type="InterPro" id="IPR019253">
    <property type="entry name" value="DUF2244_TM"/>
</dbReference>
<reference evidence="3" key="1">
    <citation type="submission" date="2016-10" db="EMBL/GenBank/DDBJ databases">
        <authorList>
            <person name="Varghese N."/>
            <person name="Submissions S."/>
        </authorList>
    </citation>
    <scope>NUCLEOTIDE SEQUENCE [LARGE SCALE GENOMIC DNA]</scope>
    <source>
        <strain evidence="3">CGMCC 1.6294</strain>
    </source>
</reference>
<evidence type="ECO:0000313" key="3">
    <source>
        <dbReference type="Proteomes" id="UP000199290"/>
    </source>
</evidence>
<gene>
    <name evidence="2" type="ORF">SAMN04488073_1186</name>
</gene>
<dbReference type="STRING" id="375760.SAMN04488073_1186"/>
<dbReference type="AlphaFoldDB" id="A0A1I6GN11"/>
<evidence type="ECO:0000313" key="2">
    <source>
        <dbReference type="EMBL" id="SFR43558.1"/>
    </source>
</evidence>
<organism evidence="2 3">
    <name type="scientific">Marinobacter gudaonensis</name>
    <dbReference type="NCBI Taxonomy" id="375760"/>
    <lineage>
        <taxon>Bacteria</taxon>
        <taxon>Pseudomonadati</taxon>
        <taxon>Pseudomonadota</taxon>
        <taxon>Gammaproteobacteria</taxon>
        <taxon>Pseudomonadales</taxon>
        <taxon>Marinobacteraceae</taxon>
        <taxon>Marinobacter</taxon>
    </lineage>
</organism>
<sequence>MVERLPCPDGLRLVLTPNRSLSWHGNVRIWIGLFVVSALITTGFSLAGAWVIIPFAGLELIALACGIYITSRACQRQEVLVISDENIRLEKGIRRKQSEWTLPRRYVRLSVHSPRHPFTPARLFLSHRDTQVSLGGFLNLEDTEELLDILEHRGLLIERKEPDADIGLWF</sequence>
<keyword evidence="1" id="KW-0472">Membrane</keyword>
<feature type="transmembrane region" description="Helical" evidence="1">
    <location>
        <begin position="52"/>
        <end position="70"/>
    </location>
</feature>
<keyword evidence="3" id="KW-1185">Reference proteome</keyword>
<dbReference type="Proteomes" id="UP000199290">
    <property type="component" value="Unassembled WGS sequence"/>
</dbReference>